<evidence type="ECO:0000313" key="4">
    <source>
        <dbReference type="Proteomes" id="UP000015241"/>
    </source>
</evidence>
<feature type="compositionally biased region" description="Polar residues" evidence="2">
    <location>
        <begin position="111"/>
        <end position="127"/>
    </location>
</feature>
<organism evidence="3 4">
    <name type="scientific">Fomitopsis schrenkii</name>
    <name type="common">Brown rot fungus</name>
    <dbReference type="NCBI Taxonomy" id="2126942"/>
    <lineage>
        <taxon>Eukaryota</taxon>
        <taxon>Fungi</taxon>
        <taxon>Dikarya</taxon>
        <taxon>Basidiomycota</taxon>
        <taxon>Agaricomycotina</taxon>
        <taxon>Agaricomycetes</taxon>
        <taxon>Polyporales</taxon>
        <taxon>Fomitopsis</taxon>
    </lineage>
</organism>
<keyword evidence="4" id="KW-1185">Reference proteome</keyword>
<feature type="coiled-coil region" evidence="1">
    <location>
        <begin position="183"/>
        <end position="231"/>
    </location>
</feature>
<dbReference type="OrthoDB" id="3070390at2759"/>
<evidence type="ECO:0000256" key="2">
    <source>
        <dbReference type="SAM" id="MobiDB-lite"/>
    </source>
</evidence>
<dbReference type="InParanoid" id="S8DNL6"/>
<evidence type="ECO:0000256" key="1">
    <source>
        <dbReference type="SAM" id="Coils"/>
    </source>
</evidence>
<sequence>MILGTHAHFSAPSRTRGGSVPPAETGRSGSPSAHTQWDVKYGKKGDAYMHGGSSYSSSARSRDPVVLKVEENNQDAFRHLRGAYPRAPQDAGSASASTTTHTWTQTRHQSPGPTSQHSVATGSTGENTGVGECSPDALQRETLNARERLELLREKMAAISGQLGPSPGAASSSGFPTAVADRNIHLSEEIRGLRAQLEAETEARRAAELALAAERQRRELAESAVEDAQRERAAPFVVPALMDAFMRISQLSDDLRPLHSVRGPWYPGNMVLGVKIHYRADKARIFNLYQEDLPQYLAGFLGEDLRKFKLPMPDDCILKAWRSGWVVCRWYTEYGEHLYQDIVETFKRHIMTLQTSFVDWFITLVELQESGETISRARAPFQGKTAKKKLGPGKAPTAPKSTLAARHAASPLARPESKYSDTSGRENRRGSETEGQSKSYYRNNEYDAAHQYEYSRTGAALEREPSPPPTPLASSIASLTVSKLSNSWRQPLANGSASRPLDKLIVPKIEEDTQDDLRRPHATGSGLPAKPTCSPQSSTYADTPSSSSALSGYQPSAASCDRGWSSRSSVTTLLTEASGVDAMAREMREVRQQMDVLRAGEAVLAERLQQAHGTSPESSQTRAIKSVAQEHDAMNDEIRALRAQLGAETAARRAAEDALRVERQRRELAENVAEDARRECGTPTVVPALMGALLKIAQLCDGMPPLV</sequence>
<feature type="region of interest" description="Disordered" evidence="2">
    <location>
        <begin position="376"/>
        <end position="443"/>
    </location>
</feature>
<protein>
    <submittedName>
        <fullName evidence="3">Uncharacterized protein</fullName>
    </submittedName>
</protein>
<feature type="region of interest" description="Disordered" evidence="2">
    <location>
        <begin position="83"/>
        <end position="138"/>
    </location>
</feature>
<feature type="compositionally biased region" description="Basic and acidic residues" evidence="2">
    <location>
        <begin position="415"/>
        <end position="432"/>
    </location>
</feature>
<feature type="compositionally biased region" description="Basic and acidic residues" evidence="2">
    <location>
        <begin position="510"/>
        <end position="519"/>
    </location>
</feature>
<feature type="region of interest" description="Disordered" evidence="2">
    <location>
        <begin position="510"/>
        <end position="565"/>
    </location>
</feature>
<feature type="compositionally biased region" description="Low complexity" evidence="2">
    <location>
        <begin position="537"/>
        <end position="549"/>
    </location>
</feature>
<feature type="coiled-coil region" evidence="1">
    <location>
        <begin position="624"/>
        <end position="679"/>
    </location>
</feature>
<feature type="region of interest" description="Disordered" evidence="2">
    <location>
        <begin position="1"/>
        <end position="37"/>
    </location>
</feature>
<dbReference type="AlphaFoldDB" id="S8DNL6"/>
<feature type="compositionally biased region" description="Low complexity" evidence="2">
    <location>
        <begin position="93"/>
        <end position="110"/>
    </location>
</feature>
<dbReference type="Proteomes" id="UP000015241">
    <property type="component" value="Unassembled WGS sequence"/>
</dbReference>
<dbReference type="HOGENOM" id="CLU_390305_0_0_1"/>
<feature type="compositionally biased region" description="Polar residues" evidence="2">
    <location>
        <begin position="433"/>
        <end position="442"/>
    </location>
</feature>
<keyword evidence="1" id="KW-0175">Coiled coil</keyword>
<dbReference type="EMBL" id="KE504218">
    <property type="protein sequence ID" value="EPS94971.1"/>
    <property type="molecule type" value="Genomic_DNA"/>
</dbReference>
<accession>S8DNL6</accession>
<gene>
    <name evidence="3" type="ORF">FOMPIDRAFT_1062937</name>
</gene>
<reference evidence="3 4" key="1">
    <citation type="journal article" date="2012" name="Science">
        <title>The Paleozoic origin of enzymatic lignin decomposition reconstructed from 31 fungal genomes.</title>
        <authorList>
            <person name="Floudas D."/>
            <person name="Binder M."/>
            <person name="Riley R."/>
            <person name="Barry K."/>
            <person name="Blanchette R.A."/>
            <person name="Henrissat B."/>
            <person name="Martinez A.T."/>
            <person name="Otillar R."/>
            <person name="Spatafora J.W."/>
            <person name="Yadav J.S."/>
            <person name="Aerts A."/>
            <person name="Benoit I."/>
            <person name="Boyd A."/>
            <person name="Carlson A."/>
            <person name="Copeland A."/>
            <person name="Coutinho P.M."/>
            <person name="de Vries R.P."/>
            <person name="Ferreira P."/>
            <person name="Findley K."/>
            <person name="Foster B."/>
            <person name="Gaskell J."/>
            <person name="Glotzer D."/>
            <person name="Gorecki P."/>
            <person name="Heitman J."/>
            <person name="Hesse C."/>
            <person name="Hori C."/>
            <person name="Igarashi K."/>
            <person name="Jurgens J.A."/>
            <person name="Kallen N."/>
            <person name="Kersten P."/>
            <person name="Kohler A."/>
            <person name="Kuees U."/>
            <person name="Kumar T.K.A."/>
            <person name="Kuo A."/>
            <person name="LaButti K."/>
            <person name="Larrondo L.F."/>
            <person name="Lindquist E."/>
            <person name="Ling A."/>
            <person name="Lombard V."/>
            <person name="Lucas S."/>
            <person name="Lundell T."/>
            <person name="Martin R."/>
            <person name="McLaughlin D.J."/>
            <person name="Morgenstern I."/>
            <person name="Morin E."/>
            <person name="Murat C."/>
            <person name="Nagy L.G."/>
            <person name="Nolan M."/>
            <person name="Ohm R.A."/>
            <person name="Patyshakuliyeva A."/>
            <person name="Rokas A."/>
            <person name="Ruiz-Duenas F.J."/>
            <person name="Sabat G."/>
            <person name="Salamov A."/>
            <person name="Samejima M."/>
            <person name="Schmutz J."/>
            <person name="Slot J.C."/>
            <person name="St John F."/>
            <person name="Stenlid J."/>
            <person name="Sun H."/>
            <person name="Sun S."/>
            <person name="Syed K."/>
            <person name="Tsang A."/>
            <person name="Wiebenga A."/>
            <person name="Young D."/>
            <person name="Pisabarro A."/>
            <person name="Eastwood D.C."/>
            <person name="Martin F."/>
            <person name="Cullen D."/>
            <person name="Grigoriev I.V."/>
            <person name="Hibbett D.S."/>
        </authorList>
    </citation>
    <scope>NUCLEOTIDE SEQUENCE</scope>
    <source>
        <strain evidence="4">FP-58527</strain>
    </source>
</reference>
<dbReference type="eggNOG" id="ENOG502RCRC">
    <property type="taxonomic scope" value="Eukaryota"/>
</dbReference>
<name>S8DNL6_FOMSC</name>
<evidence type="ECO:0000313" key="3">
    <source>
        <dbReference type="EMBL" id="EPS94971.1"/>
    </source>
</evidence>
<proteinExistence type="predicted"/>
<dbReference type="STRING" id="743788.S8DNL6"/>